<dbReference type="Proteomes" id="UP000225605">
    <property type="component" value="Unassembled WGS sequence"/>
</dbReference>
<name>A0A2D0ILP8_9GAMM</name>
<evidence type="ECO:0000313" key="3">
    <source>
        <dbReference type="Proteomes" id="UP000225605"/>
    </source>
</evidence>
<proteinExistence type="predicted"/>
<comment type="caution">
    <text evidence="1">The sequence shown here is derived from an EMBL/GenBank/DDBJ whole genome shotgun (WGS) entry which is preliminary data.</text>
</comment>
<reference evidence="1 3" key="1">
    <citation type="journal article" date="2017" name="Nat. Microbiol.">
        <title>Natural product diversity associated with the nematode symbionts Photorhabdus and Xenorhabdus.</title>
        <authorList>
            <person name="Tobias N.J."/>
            <person name="Wolff H."/>
            <person name="Djahanschiri B."/>
            <person name="Grundmann F."/>
            <person name="Kronenwerth M."/>
            <person name="Shi Y.M."/>
            <person name="Simonyi S."/>
            <person name="Grun P."/>
            <person name="Shapiro-Ilan D."/>
            <person name="Pidot S.J."/>
            <person name="Stinear T.P."/>
            <person name="Ebersberger I."/>
            <person name="Bode H.B."/>
        </authorList>
    </citation>
    <scope>NUCLEOTIDE SEQUENCE [LARGE SCALE GENOMIC DNA]</scope>
    <source>
        <strain evidence="1 3">DSM 16337</strain>
    </source>
</reference>
<dbReference type="EMBL" id="NIBT01000023">
    <property type="protein sequence ID" value="PHM22639.1"/>
    <property type="molecule type" value="Genomic_DNA"/>
</dbReference>
<dbReference type="EMBL" id="RAQI01000002">
    <property type="protein sequence ID" value="RKE91825.1"/>
    <property type="molecule type" value="Genomic_DNA"/>
</dbReference>
<organism evidence="1 3">
    <name type="scientific">Xenorhabdus ehlersii</name>
    <dbReference type="NCBI Taxonomy" id="290111"/>
    <lineage>
        <taxon>Bacteria</taxon>
        <taxon>Pseudomonadati</taxon>
        <taxon>Pseudomonadota</taxon>
        <taxon>Gammaproteobacteria</taxon>
        <taxon>Enterobacterales</taxon>
        <taxon>Morganellaceae</taxon>
        <taxon>Xenorhabdus</taxon>
    </lineage>
</organism>
<evidence type="ECO:0000313" key="1">
    <source>
        <dbReference type="EMBL" id="PHM22639.1"/>
    </source>
</evidence>
<keyword evidence="4" id="KW-1185">Reference proteome</keyword>
<evidence type="ECO:0000313" key="2">
    <source>
        <dbReference type="EMBL" id="RKE91825.1"/>
    </source>
</evidence>
<protein>
    <submittedName>
        <fullName evidence="1">Uncharacterized protein</fullName>
    </submittedName>
</protein>
<sequence>MQLWQPGQQLLTAFDIKLGRLAASVKNTPCDQADIIRACDTADRIILSMMRQDQDHENKSRNYFT</sequence>
<dbReference type="OrthoDB" id="6457624at2"/>
<accession>A0A2D0ILP8</accession>
<dbReference type="AlphaFoldDB" id="A0A2D0ILP8"/>
<reference evidence="2 4" key="2">
    <citation type="submission" date="2018-09" db="EMBL/GenBank/DDBJ databases">
        <title>Genomic Encyclopedia of Archaeal and Bacterial Type Strains, Phase II (KMG-II): from individual species to whole genera.</title>
        <authorList>
            <person name="Goeker M."/>
        </authorList>
    </citation>
    <scope>NUCLEOTIDE SEQUENCE [LARGE SCALE GENOMIC DNA]</scope>
    <source>
        <strain evidence="2 4">DSM 16337</strain>
    </source>
</reference>
<dbReference type="Proteomes" id="UP000283568">
    <property type="component" value="Unassembled WGS sequence"/>
</dbReference>
<gene>
    <name evidence="2" type="ORF">BDE27_2102</name>
    <name evidence="1" type="ORF">Xehl_03515</name>
</gene>
<evidence type="ECO:0000313" key="4">
    <source>
        <dbReference type="Proteomes" id="UP000283568"/>
    </source>
</evidence>